<dbReference type="AlphaFoldDB" id="A0A6G0VS07"/>
<dbReference type="OrthoDB" id="6608374at2759"/>
<protein>
    <recommendedName>
        <fullName evidence="4">DUF4806 domain-containing protein</fullName>
    </recommendedName>
</protein>
<feature type="compositionally biased region" description="Polar residues" evidence="1">
    <location>
        <begin position="19"/>
        <end position="40"/>
    </location>
</feature>
<comment type="caution">
    <text evidence="2">The sequence shown here is derived from an EMBL/GenBank/DDBJ whole genome shotgun (WGS) entry which is preliminary data.</text>
</comment>
<proteinExistence type="predicted"/>
<dbReference type="PANTHER" id="PTHR34153">
    <property type="entry name" value="SI:CH211-262H13.3-RELATED-RELATED"/>
    <property type="match status" value="1"/>
</dbReference>
<organism evidence="2 3">
    <name type="scientific">Aphis craccivora</name>
    <name type="common">Cowpea aphid</name>
    <dbReference type="NCBI Taxonomy" id="307492"/>
    <lineage>
        <taxon>Eukaryota</taxon>
        <taxon>Metazoa</taxon>
        <taxon>Ecdysozoa</taxon>
        <taxon>Arthropoda</taxon>
        <taxon>Hexapoda</taxon>
        <taxon>Insecta</taxon>
        <taxon>Pterygota</taxon>
        <taxon>Neoptera</taxon>
        <taxon>Paraneoptera</taxon>
        <taxon>Hemiptera</taxon>
        <taxon>Sternorrhyncha</taxon>
        <taxon>Aphidomorpha</taxon>
        <taxon>Aphidoidea</taxon>
        <taxon>Aphididae</taxon>
        <taxon>Aphidini</taxon>
        <taxon>Aphis</taxon>
        <taxon>Aphis</taxon>
    </lineage>
</organism>
<accession>A0A6G0VS07</accession>
<reference evidence="2 3" key="1">
    <citation type="submission" date="2019-08" db="EMBL/GenBank/DDBJ databases">
        <title>Whole genome of Aphis craccivora.</title>
        <authorList>
            <person name="Voronova N.V."/>
            <person name="Shulinski R.S."/>
            <person name="Bandarenka Y.V."/>
            <person name="Zhorov D.G."/>
            <person name="Warner D."/>
        </authorList>
    </citation>
    <scope>NUCLEOTIDE SEQUENCE [LARGE SCALE GENOMIC DNA]</scope>
    <source>
        <strain evidence="2">180601</strain>
        <tissue evidence="2">Whole Body</tissue>
    </source>
</reference>
<dbReference type="Proteomes" id="UP000478052">
    <property type="component" value="Unassembled WGS sequence"/>
</dbReference>
<evidence type="ECO:0000313" key="3">
    <source>
        <dbReference type="Proteomes" id="UP000478052"/>
    </source>
</evidence>
<evidence type="ECO:0000256" key="1">
    <source>
        <dbReference type="SAM" id="MobiDB-lite"/>
    </source>
</evidence>
<name>A0A6G0VS07_APHCR</name>
<gene>
    <name evidence="2" type="ORF">FWK35_00029517</name>
</gene>
<sequence length="243" mass="27800">QLEDTFISQLSRFPDQTDETINSTPKSLTKKVQSSNMRQTEINKHKSSEKVFTAKEVYKMLSKINSEMIQVREEIAEIKEHVLQQNKSSNICLNGTEPVDSSTLTFDTDLPYLTDDQFKAAENKINEPAYLTLLVNDLKRLGGTDYEDVVNNALAYVISNKLACQYSWKGKGSKGSFSNEFKQFNKAILILVRFTKADLTNKMYGDIVAKWLVQAPQRFKREEAKKEKARRILLLNEDLGDEN</sequence>
<feature type="non-terminal residue" evidence="2">
    <location>
        <position position="1"/>
    </location>
</feature>
<dbReference type="PANTHER" id="PTHR34153:SF2">
    <property type="entry name" value="SI:CH211-262H13.3-RELATED"/>
    <property type="match status" value="1"/>
</dbReference>
<dbReference type="EMBL" id="VUJU01012918">
    <property type="protein sequence ID" value="KAF0706421.1"/>
    <property type="molecule type" value="Genomic_DNA"/>
</dbReference>
<feature type="region of interest" description="Disordered" evidence="1">
    <location>
        <begin position="16"/>
        <end position="42"/>
    </location>
</feature>
<keyword evidence="3" id="KW-1185">Reference proteome</keyword>
<feature type="non-terminal residue" evidence="2">
    <location>
        <position position="243"/>
    </location>
</feature>
<evidence type="ECO:0008006" key="4">
    <source>
        <dbReference type="Google" id="ProtNLM"/>
    </source>
</evidence>
<evidence type="ECO:0000313" key="2">
    <source>
        <dbReference type="EMBL" id="KAF0706421.1"/>
    </source>
</evidence>